<comment type="subcellular location">
    <subcellularLocation>
        <location evidence="5">Cell membrane</location>
        <topology evidence="5">Single-pass type II membrane protein</topology>
    </subcellularLocation>
    <subcellularLocation>
        <location evidence="4">Cytoplasmic vesicle lumen</location>
    </subcellularLocation>
    <subcellularLocation>
        <location evidence="3">Lysosome lumen</location>
    </subcellularLocation>
    <subcellularLocation>
        <location evidence="2">Nucleus</location>
    </subcellularLocation>
    <subcellularLocation>
        <location evidence="6">Secreted</location>
    </subcellularLocation>
</comment>
<dbReference type="SUPFAM" id="SSF49842">
    <property type="entry name" value="TNF-like"/>
    <property type="match status" value="1"/>
</dbReference>
<keyword evidence="22" id="KW-0325">Glycoprotein</keyword>
<dbReference type="Ensembl" id="ENSLLET00000051236.1">
    <property type="protein sequence ID" value="ENSLLEP00000049315.1"/>
    <property type="gene ID" value="ENSLLEG00000031042.1"/>
</dbReference>
<keyword evidence="16" id="KW-0735">Signal-anchor</keyword>
<dbReference type="OrthoDB" id="5983780at2759"/>
<dbReference type="InterPro" id="IPR006053">
    <property type="entry name" value="TNF"/>
</dbReference>
<evidence type="ECO:0000256" key="26">
    <source>
        <dbReference type="ARBA" id="ARBA00030913"/>
    </source>
</evidence>
<keyword evidence="9" id="KW-1003">Cell membrane</keyword>
<accession>A0A8C5RBF0</accession>
<dbReference type="GO" id="GO:0043123">
    <property type="term" value="P:positive regulation of canonical NF-kappaB signal transduction"/>
    <property type="evidence" value="ECO:0007669"/>
    <property type="project" value="TreeGrafter"/>
</dbReference>
<evidence type="ECO:0000256" key="5">
    <source>
        <dbReference type="ARBA" id="ARBA00004401"/>
    </source>
</evidence>
<dbReference type="Gene3D" id="2.60.120.40">
    <property type="match status" value="1"/>
</dbReference>
<feature type="transmembrane region" description="Helical" evidence="29">
    <location>
        <begin position="52"/>
        <end position="76"/>
    </location>
</feature>
<reference evidence="31" key="1">
    <citation type="submission" date="2025-08" db="UniProtKB">
        <authorList>
            <consortium name="Ensembl"/>
        </authorList>
    </citation>
    <scope>IDENTIFICATION</scope>
</reference>
<dbReference type="Pfam" id="PF00229">
    <property type="entry name" value="TNF"/>
    <property type="match status" value="1"/>
</dbReference>
<dbReference type="PANTHER" id="PTHR11471">
    <property type="entry name" value="TUMOR NECROSIS FACTOR FAMILY MEMBER"/>
    <property type="match status" value="1"/>
</dbReference>
<reference evidence="31" key="2">
    <citation type="submission" date="2025-09" db="UniProtKB">
        <authorList>
            <consortium name="Ensembl"/>
        </authorList>
    </citation>
    <scope>IDENTIFICATION</scope>
</reference>
<evidence type="ECO:0000256" key="6">
    <source>
        <dbReference type="ARBA" id="ARBA00004613"/>
    </source>
</evidence>
<evidence type="ECO:0000256" key="4">
    <source>
        <dbReference type="ARBA" id="ARBA00004321"/>
    </source>
</evidence>
<evidence type="ECO:0000256" key="9">
    <source>
        <dbReference type="ARBA" id="ARBA00022475"/>
    </source>
</evidence>
<gene>
    <name evidence="31" type="primary">FASLG</name>
</gene>
<dbReference type="GO" id="GO:0005615">
    <property type="term" value="C:extracellular space"/>
    <property type="evidence" value="ECO:0007669"/>
    <property type="project" value="UniProtKB-KW"/>
</dbReference>
<dbReference type="GO" id="GO:0005125">
    <property type="term" value="F:cytokine activity"/>
    <property type="evidence" value="ECO:0007669"/>
    <property type="project" value="UniProtKB-KW"/>
</dbReference>
<dbReference type="GO" id="GO:0005164">
    <property type="term" value="F:tumor necrosis factor receptor binding"/>
    <property type="evidence" value="ECO:0007669"/>
    <property type="project" value="InterPro"/>
</dbReference>
<dbReference type="AlphaFoldDB" id="A0A8C5RBF0"/>
<dbReference type="PRINTS" id="PR01681">
    <property type="entry name" value="FASLIGAND"/>
</dbReference>
<dbReference type="InterPro" id="IPR028326">
    <property type="entry name" value="FASL"/>
</dbReference>
<evidence type="ECO:0000256" key="12">
    <source>
        <dbReference type="ARBA" id="ARBA00022525"/>
    </source>
</evidence>
<keyword evidence="10" id="KW-0678">Repressor</keyword>
<keyword evidence="21" id="KW-0804">Transcription</keyword>
<comment type="subunit">
    <text evidence="28">Homotrimer. Interacts with ARHGAP9, BAIAP2L1, BTK, CACNB3, CACNB4, CRK, DLG2, DNMBP, DOCK4, EPS8L3, FGR, FYB1, FYN, HCK, ITK, ITSN2, KALRN, LYN, MACC1, MIA, MPP4, MYO15A, NCF1, NCK1, NCK2, NCKIPSD, OSTF1, PIK3R1, PSTPIP1, RIMBP3C, SAMSN1, SH3GL3, SH3PXD2B, SH3PXD2A, SH3RF2, SKAP2, SNX33, SNX9, SORBS3, SPTA1, SRC, SRGAP1, SRGAP2, SRGAP3, TEC, TJP3 and YES1.</text>
</comment>
<evidence type="ECO:0000256" key="29">
    <source>
        <dbReference type="SAM" id="Phobius"/>
    </source>
</evidence>
<keyword evidence="14" id="KW-0053">Apoptosis</keyword>
<evidence type="ECO:0000256" key="11">
    <source>
        <dbReference type="ARBA" id="ARBA00022514"/>
    </source>
</evidence>
<dbReference type="GO" id="GO:0005886">
    <property type="term" value="C:plasma membrane"/>
    <property type="evidence" value="ECO:0007669"/>
    <property type="project" value="UniProtKB-SubCell"/>
</dbReference>
<dbReference type="GeneTree" id="ENSGT01060000248544"/>
<keyword evidence="19 29" id="KW-0472">Membrane</keyword>
<evidence type="ECO:0000313" key="32">
    <source>
        <dbReference type="Proteomes" id="UP000694569"/>
    </source>
</evidence>
<name>A0A8C5RBF0_9ANUR</name>
<keyword evidence="23" id="KW-0458">Lysosome</keyword>
<evidence type="ECO:0000256" key="20">
    <source>
        <dbReference type="ARBA" id="ARBA00023157"/>
    </source>
</evidence>
<evidence type="ECO:0000259" key="30">
    <source>
        <dbReference type="PROSITE" id="PS50049"/>
    </source>
</evidence>
<evidence type="ECO:0000256" key="22">
    <source>
        <dbReference type="ARBA" id="ARBA00023180"/>
    </source>
</evidence>
<dbReference type="SMART" id="SM00207">
    <property type="entry name" value="TNF"/>
    <property type="match status" value="1"/>
</dbReference>
<dbReference type="Proteomes" id="UP000694569">
    <property type="component" value="Unplaced"/>
</dbReference>
<evidence type="ECO:0000256" key="19">
    <source>
        <dbReference type="ARBA" id="ARBA00023136"/>
    </source>
</evidence>
<evidence type="ECO:0000256" key="15">
    <source>
        <dbReference type="ARBA" id="ARBA00022843"/>
    </source>
</evidence>
<dbReference type="GO" id="GO:0008625">
    <property type="term" value="P:extrinsic apoptotic signaling pathway via death domain receptors"/>
    <property type="evidence" value="ECO:0007669"/>
    <property type="project" value="UniProtKB-ARBA"/>
</dbReference>
<dbReference type="InterPro" id="IPR008983">
    <property type="entry name" value="Tumour_necrosis_fac-like_dom"/>
</dbReference>
<evidence type="ECO:0000256" key="13">
    <source>
        <dbReference type="ARBA" id="ARBA00022692"/>
    </source>
</evidence>
<dbReference type="PANTHER" id="PTHR11471:SF33">
    <property type="entry name" value="TUMOR NECROSIS FACTOR LIGAND SUPERFAMILY MEMBER 6"/>
    <property type="match status" value="1"/>
</dbReference>
<keyword evidence="24" id="KW-0539">Nucleus</keyword>
<keyword evidence="25" id="KW-0968">Cytoplasmic vesicle</keyword>
<protein>
    <recommendedName>
        <fullName evidence="8">Tumor necrosis factor ligand superfamily member 6</fullName>
    </recommendedName>
    <alternativeName>
        <fullName evidence="26">Fas antigen ligand</fullName>
    </alternativeName>
</protein>
<organism evidence="31 32">
    <name type="scientific">Leptobrachium leishanense</name>
    <name type="common">Leishan spiny toad</name>
    <dbReference type="NCBI Taxonomy" id="445787"/>
    <lineage>
        <taxon>Eukaryota</taxon>
        <taxon>Metazoa</taxon>
        <taxon>Chordata</taxon>
        <taxon>Craniata</taxon>
        <taxon>Vertebrata</taxon>
        <taxon>Euteleostomi</taxon>
        <taxon>Amphibia</taxon>
        <taxon>Batrachia</taxon>
        <taxon>Anura</taxon>
        <taxon>Pelobatoidea</taxon>
        <taxon>Megophryidae</taxon>
        <taxon>Leptobrachium</taxon>
    </lineage>
</organism>
<evidence type="ECO:0000256" key="10">
    <source>
        <dbReference type="ARBA" id="ARBA00022491"/>
    </source>
</evidence>
<evidence type="ECO:0000256" key="18">
    <source>
        <dbReference type="ARBA" id="ARBA00023015"/>
    </source>
</evidence>
<evidence type="ECO:0000256" key="21">
    <source>
        <dbReference type="ARBA" id="ARBA00023163"/>
    </source>
</evidence>
<dbReference type="GO" id="GO:0006955">
    <property type="term" value="P:immune response"/>
    <property type="evidence" value="ECO:0007669"/>
    <property type="project" value="InterPro"/>
</dbReference>
<evidence type="ECO:0000256" key="24">
    <source>
        <dbReference type="ARBA" id="ARBA00023242"/>
    </source>
</evidence>
<comment type="similarity">
    <text evidence="7">Belongs to the tumor necrosis factor family.</text>
</comment>
<dbReference type="GO" id="GO:0060205">
    <property type="term" value="C:cytoplasmic vesicle lumen"/>
    <property type="evidence" value="ECO:0007669"/>
    <property type="project" value="UniProtKB-SubCell"/>
</dbReference>
<evidence type="ECO:0000256" key="16">
    <source>
        <dbReference type="ARBA" id="ARBA00022968"/>
    </source>
</evidence>
<comment type="function">
    <text evidence="1">Cytoplasmic form induces gene transcription inhibition.</text>
</comment>
<sequence length="251" mass="28665">MATVTRNPAYSQADIFWTNQHSQFPNHPSSYPPPPPPFPDFRKKRRKDKTCTCLLIIFLLVLLALFGVGLGTYKILQLQKDLDQMKEISDTPEVKPAFEKLVGTGNHQAEKKDARLAAHLTRKEDGDLPLLWEDTVGRAFTAGIQYKKRGLVVNQTGLHFLYSAIYFRGTVCVDKQLTHVVYKKPLRYPGEMKLMENVEYHYCSSNGIWGRHSYLGAVFNLSRSDIIYVNVSEVNLVSPEESKTFFGMYKL</sequence>
<keyword evidence="13 29" id="KW-0812">Transmembrane</keyword>
<proteinExistence type="inferred from homology"/>
<dbReference type="FunFam" id="2.60.120.40:FF:000017">
    <property type="entry name" value="Tumor necrosis factor ligand superfamily member 6"/>
    <property type="match status" value="1"/>
</dbReference>
<evidence type="ECO:0000313" key="31">
    <source>
        <dbReference type="Ensembl" id="ENSLLEP00000049315.1"/>
    </source>
</evidence>
<dbReference type="PROSITE" id="PS50049">
    <property type="entry name" value="THD_2"/>
    <property type="match status" value="1"/>
</dbReference>
<keyword evidence="32" id="KW-1185">Reference proteome</keyword>
<evidence type="ECO:0000256" key="28">
    <source>
        <dbReference type="ARBA" id="ARBA00047144"/>
    </source>
</evidence>
<evidence type="ECO:0000256" key="25">
    <source>
        <dbReference type="ARBA" id="ARBA00023329"/>
    </source>
</evidence>
<dbReference type="CDD" id="cd00184">
    <property type="entry name" value="TNF"/>
    <property type="match status" value="1"/>
</dbReference>
<comment type="function">
    <text evidence="27">Induces FAS-mediated activation of NF-kappa-B, initiating non-apoptotic signaling pathways. Can induce apoptosis but does not appear to be essential for this process.</text>
</comment>
<evidence type="ECO:0000256" key="3">
    <source>
        <dbReference type="ARBA" id="ARBA00004227"/>
    </source>
</evidence>
<dbReference type="InterPro" id="IPR006052">
    <property type="entry name" value="TNF_dom"/>
</dbReference>
<feature type="domain" description="THD" evidence="30">
    <location>
        <begin position="116"/>
        <end position="251"/>
    </location>
</feature>
<evidence type="ECO:0000256" key="14">
    <source>
        <dbReference type="ARBA" id="ARBA00022703"/>
    </source>
</evidence>
<keyword evidence="17 29" id="KW-1133">Transmembrane helix</keyword>
<dbReference type="PRINTS" id="PR01234">
    <property type="entry name" value="TNECROSISFCT"/>
</dbReference>
<keyword evidence="20" id="KW-1015">Disulfide bond</keyword>
<evidence type="ECO:0000256" key="8">
    <source>
        <dbReference type="ARBA" id="ARBA00018020"/>
    </source>
</evidence>
<evidence type="ECO:0000256" key="27">
    <source>
        <dbReference type="ARBA" id="ARBA00045660"/>
    </source>
</evidence>
<evidence type="ECO:0000256" key="17">
    <source>
        <dbReference type="ARBA" id="ARBA00022989"/>
    </source>
</evidence>
<keyword evidence="18" id="KW-0805">Transcription regulation</keyword>
<keyword evidence="12" id="KW-0964">Secreted</keyword>
<evidence type="ECO:0000256" key="1">
    <source>
        <dbReference type="ARBA" id="ARBA00003149"/>
    </source>
</evidence>
<dbReference type="GO" id="GO:0043202">
    <property type="term" value="C:lysosomal lumen"/>
    <property type="evidence" value="ECO:0007669"/>
    <property type="project" value="UniProtKB-SubCell"/>
</dbReference>
<keyword evidence="11" id="KW-0202">Cytokine</keyword>
<dbReference type="GO" id="GO:0005634">
    <property type="term" value="C:nucleus"/>
    <property type="evidence" value="ECO:0007669"/>
    <property type="project" value="UniProtKB-SubCell"/>
</dbReference>
<evidence type="ECO:0000256" key="2">
    <source>
        <dbReference type="ARBA" id="ARBA00004123"/>
    </source>
</evidence>
<keyword evidence="15" id="KW-0832">Ubl conjugation</keyword>
<evidence type="ECO:0000256" key="7">
    <source>
        <dbReference type="ARBA" id="ARBA00008670"/>
    </source>
</evidence>
<evidence type="ECO:0000256" key="23">
    <source>
        <dbReference type="ARBA" id="ARBA00023228"/>
    </source>
</evidence>